<dbReference type="KEGG" id="chk:D4L85_32205"/>
<dbReference type="Proteomes" id="UP000266183">
    <property type="component" value="Chromosome"/>
</dbReference>
<proteinExistence type="predicted"/>
<gene>
    <name evidence="3" type="ORF">D4L85_32205</name>
</gene>
<feature type="chain" id="PRO_5017414839" evidence="1">
    <location>
        <begin position="34"/>
        <end position="223"/>
    </location>
</feature>
<keyword evidence="4" id="KW-1185">Reference proteome</keyword>
<organism evidence="3 4">
    <name type="scientific">Chryseolinea soli</name>
    <dbReference type="NCBI Taxonomy" id="2321403"/>
    <lineage>
        <taxon>Bacteria</taxon>
        <taxon>Pseudomonadati</taxon>
        <taxon>Bacteroidota</taxon>
        <taxon>Cytophagia</taxon>
        <taxon>Cytophagales</taxon>
        <taxon>Fulvivirgaceae</taxon>
        <taxon>Chryseolinea</taxon>
    </lineage>
</organism>
<accession>A0A385SX98</accession>
<dbReference type="AlphaFoldDB" id="A0A385SX98"/>
<evidence type="ECO:0000313" key="4">
    <source>
        <dbReference type="Proteomes" id="UP000266183"/>
    </source>
</evidence>
<dbReference type="Pfam" id="PF13590">
    <property type="entry name" value="DUF4136"/>
    <property type="match status" value="1"/>
</dbReference>
<protein>
    <submittedName>
        <fullName evidence="3">DUF4136 domain-containing protein</fullName>
    </submittedName>
</protein>
<evidence type="ECO:0000313" key="3">
    <source>
        <dbReference type="EMBL" id="AYB34961.1"/>
    </source>
</evidence>
<feature type="domain" description="DUF4136" evidence="2">
    <location>
        <begin position="49"/>
        <end position="220"/>
    </location>
</feature>
<evidence type="ECO:0000259" key="2">
    <source>
        <dbReference type="Pfam" id="PF13590"/>
    </source>
</evidence>
<keyword evidence="1" id="KW-0732">Signal</keyword>
<reference evidence="4" key="1">
    <citation type="submission" date="2018-09" db="EMBL/GenBank/DDBJ databases">
        <title>Chryseolinea sp. KIS68-18 isolated from soil.</title>
        <authorList>
            <person name="Weon H.-Y."/>
            <person name="Kwon S.-W."/>
            <person name="Lee S.A."/>
        </authorList>
    </citation>
    <scope>NUCLEOTIDE SEQUENCE [LARGE SCALE GENOMIC DNA]</scope>
    <source>
        <strain evidence="4">KIS68-18</strain>
    </source>
</reference>
<dbReference type="InterPro" id="IPR025411">
    <property type="entry name" value="DUF4136"/>
</dbReference>
<dbReference type="Gene3D" id="3.30.160.670">
    <property type="match status" value="1"/>
</dbReference>
<feature type="signal peptide" evidence="1">
    <location>
        <begin position="1"/>
        <end position="33"/>
    </location>
</feature>
<name>A0A385SX98_9BACT</name>
<sequence length="223" mass="25486">MQFAPAFMRFIFRKMNMKKTVFLFALVVALAWACEPTPDSMKLLDQLVVQTHYDTEVNFTDYATYSISTDTIGFISNANPNDTILTEHDTPGYPRPVLTQVGTNLNKVGYTRVEKNANPDLGINVYVVNDYNLFQQVVYPSYYYPSYYGYYGSYYNYPYITTYAQNTGALVVEIVDLKNIGADKKVRVLWTAYMGDVYSTINLVQQSLDAVDQAFHQSPYIGR</sequence>
<dbReference type="EMBL" id="CP032382">
    <property type="protein sequence ID" value="AYB34961.1"/>
    <property type="molecule type" value="Genomic_DNA"/>
</dbReference>
<evidence type="ECO:0000256" key="1">
    <source>
        <dbReference type="SAM" id="SignalP"/>
    </source>
</evidence>